<reference evidence="3" key="3">
    <citation type="submission" date="2015-06" db="UniProtKB">
        <authorList>
            <consortium name="EnsemblMetazoa"/>
        </authorList>
    </citation>
    <scope>IDENTIFICATION</scope>
</reference>
<evidence type="ECO:0000313" key="4">
    <source>
        <dbReference type="Proteomes" id="UP000015101"/>
    </source>
</evidence>
<dbReference type="OrthoDB" id="6149201at2759"/>
<evidence type="ECO:0000313" key="3">
    <source>
        <dbReference type="EnsemblMetazoa" id="HelroP176143"/>
    </source>
</evidence>
<evidence type="ECO:0008006" key="5">
    <source>
        <dbReference type="Google" id="ProtNLM"/>
    </source>
</evidence>
<dbReference type="EMBL" id="KB096983">
    <property type="protein sequence ID" value="ESO00279.1"/>
    <property type="molecule type" value="Genomic_DNA"/>
</dbReference>
<dbReference type="InParanoid" id="T1FA71"/>
<dbReference type="Proteomes" id="UP000015101">
    <property type="component" value="Unassembled WGS sequence"/>
</dbReference>
<proteinExistence type="predicted"/>
<dbReference type="AlphaFoldDB" id="T1FA71"/>
<evidence type="ECO:0000313" key="2">
    <source>
        <dbReference type="EMBL" id="ESO00279.1"/>
    </source>
</evidence>
<dbReference type="RefSeq" id="XP_009021713.1">
    <property type="nucleotide sequence ID" value="XM_009023465.1"/>
</dbReference>
<sequence>MIADNLPFSSNQMHRFANDWHFKITTSSPKYPKSNGQAERIIQPSSVAVDESFLKNQASNNKSELTSKSCRDNLVYRQQQQKKYYDRKSKPLPSLNEGGVVRMNHNKTWKRGIVRFKHDAPRSYIVDTEDGSTLRRNRRDLIYTKENPPICAAPVDDSTDHFPSLEATQPQRLEFPIHPQCNSPTDDTTQSS</sequence>
<dbReference type="EnsemblMetazoa" id="HelroT176143">
    <property type="protein sequence ID" value="HelroP176143"/>
    <property type="gene ID" value="HelroG176143"/>
</dbReference>
<dbReference type="PANTHER" id="PTHR33244:SF3">
    <property type="entry name" value="PEPTIDASE A2 DOMAIN-CONTAINING PROTEIN"/>
    <property type="match status" value="1"/>
</dbReference>
<dbReference type="GO" id="GO:0003676">
    <property type="term" value="F:nucleic acid binding"/>
    <property type="evidence" value="ECO:0007669"/>
    <property type="project" value="InterPro"/>
</dbReference>
<keyword evidence="4" id="KW-1185">Reference proteome</keyword>
<dbReference type="eggNOG" id="ENOG502TM5D">
    <property type="taxonomic scope" value="Eukaryota"/>
</dbReference>
<dbReference type="GeneID" id="20205720"/>
<dbReference type="InterPro" id="IPR036397">
    <property type="entry name" value="RNaseH_sf"/>
</dbReference>
<gene>
    <name evidence="3" type="primary">20205720</name>
    <name evidence="2" type="ORF">HELRODRAFT_176143</name>
</gene>
<dbReference type="KEGG" id="hro:HELRODRAFT_176143"/>
<dbReference type="CTD" id="20205720"/>
<accession>T1FA71</accession>
<name>T1FA71_HELRO</name>
<dbReference type="PANTHER" id="PTHR33244">
    <property type="entry name" value="INTEGRASE CATALYTIC DOMAIN-CONTAINING PROTEIN-RELATED"/>
    <property type="match status" value="1"/>
</dbReference>
<reference evidence="4" key="1">
    <citation type="submission" date="2012-12" db="EMBL/GenBank/DDBJ databases">
        <authorList>
            <person name="Hellsten U."/>
            <person name="Grimwood J."/>
            <person name="Chapman J.A."/>
            <person name="Shapiro H."/>
            <person name="Aerts A."/>
            <person name="Otillar R.P."/>
            <person name="Terry A.Y."/>
            <person name="Boore J.L."/>
            <person name="Simakov O."/>
            <person name="Marletaz F."/>
            <person name="Cho S.-J."/>
            <person name="Edsinger-Gonzales E."/>
            <person name="Havlak P."/>
            <person name="Kuo D.-H."/>
            <person name="Larsson T."/>
            <person name="Lv J."/>
            <person name="Arendt D."/>
            <person name="Savage R."/>
            <person name="Osoegawa K."/>
            <person name="de Jong P."/>
            <person name="Lindberg D.R."/>
            <person name="Seaver E.C."/>
            <person name="Weisblat D.A."/>
            <person name="Putnam N.H."/>
            <person name="Grigoriev I.V."/>
            <person name="Rokhsar D.S."/>
        </authorList>
    </citation>
    <scope>NUCLEOTIDE SEQUENCE</scope>
</reference>
<evidence type="ECO:0000256" key="1">
    <source>
        <dbReference type="SAM" id="MobiDB-lite"/>
    </source>
</evidence>
<organism evidence="3 4">
    <name type="scientific">Helobdella robusta</name>
    <name type="common">Californian leech</name>
    <dbReference type="NCBI Taxonomy" id="6412"/>
    <lineage>
        <taxon>Eukaryota</taxon>
        <taxon>Metazoa</taxon>
        <taxon>Spiralia</taxon>
        <taxon>Lophotrochozoa</taxon>
        <taxon>Annelida</taxon>
        <taxon>Clitellata</taxon>
        <taxon>Hirudinea</taxon>
        <taxon>Rhynchobdellida</taxon>
        <taxon>Glossiphoniidae</taxon>
        <taxon>Helobdella</taxon>
    </lineage>
</organism>
<dbReference type="OMA" id="KTHIARC"/>
<dbReference type="Gene3D" id="3.30.420.10">
    <property type="entry name" value="Ribonuclease H-like superfamily/Ribonuclease H"/>
    <property type="match status" value="1"/>
</dbReference>
<feature type="region of interest" description="Disordered" evidence="1">
    <location>
        <begin position="170"/>
        <end position="192"/>
    </location>
</feature>
<protein>
    <recommendedName>
        <fullName evidence="5">Integrase catalytic domain-containing protein</fullName>
    </recommendedName>
</protein>
<dbReference type="HOGENOM" id="CLU_000384_9_0_1"/>
<feature type="compositionally biased region" description="Polar residues" evidence="1">
    <location>
        <begin position="180"/>
        <end position="192"/>
    </location>
</feature>
<dbReference type="EMBL" id="AMQM01005557">
    <property type="status" value="NOT_ANNOTATED_CDS"/>
    <property type="molecule type" value="Genomic_DNA"/>
</dbReference>
<reference evidence="2 4" key="2">
    <citation type="journal article" date="2013" name="Nature">
        <title>Insights into bilaterian evolution from three spiralian genomes.</title>
        <authorList>
            <person name="Simakov O."/>
            <person name="Marletaz F."/>
            <person name="Cho S.J."/>
            <person name="Edsinger-Gonzales E."/>
            <person name="Havlak P."/>
            <person name="Hellsten U."/>
            <person name="Kuo D.H."/>
            <person name="Larsson T."/>
            <person name="Lv J."/>
            <person name="Arendt D."/>
            <person name="Savage R."/>
            <person name="Osoegawa K."/>
            <person name="de Jong P."/>
            <person name="Grimwood J."/>
            <person name="Chapman J.A."/>
            <person name="Shapiro H."/>
            <person name="Aerts A."/>
            <person name="Otillar R.P."/>
            <person name="Terry A.Y."/>
            <person name="Boore J.L."/>
            <person name="Grigoriev I.V."/>
            <person name="Lindberg D.R."/>
            <person name="Seaver E.C."/>
            <person name="Weisblat D.A."/>
            <person name="Putnam N.H."/>
            <person name="Rokhsar D.S."/>
        </authorList>
    </citation>
    <scope>NUCLEOTIDE SEQUENCE</scope>
</reference>